<dbReference type="GO" id="GO:0005524">
    <property type="term" value="F:ATP binding"/>
    <property type="evidence" value="ECO:0007669"/>
    <property type="project" value="UniProtKB-KW"/>
</dbReference>
<evidence type="ECO:0000256" key="6">
    <source>
        <dbReference type="ARBA" id="ARBA00023242"/>
    </source>
</evidence>
<dbReference type="Pfam" id="PF08423">
    <property type="entry name" value="Rad51"/>
    <property type="match status" value="1"/>
</dbReference>
<sequence>MASPSTSKTMNLFNNSCWDIAQRSTNKILTGHKGLDTHLGGGISLGQITELIGTSGTGKTQLCLQLCLNVQIPKSVGGLEGSALFIDTRQDFHPERLLGLAKDLEKRYKRRAPGFEASRMLKRVHHVRCPNAAQLMASVLSCHRHLRDHPDIKLIVIDSLAFSLRMLEDGAQRFELLLELHDSMRRLQRQHNVAWVVTNVLTHRCSRRGQKFHVVSALGILHSHLINERIWFSQSWQCYLGKSWRICRLINA</sequence>
<dbReference type="CDD" id="cd19492">
    <property type="entry name" value="Rad51C"/>
    <property type="match status" value="1"/>
</dbReference>
<evidence type="ECO:0000256" key="2">
    <source>
        <dbReference type="ARBA" id="ARBA00022741"/>
    </source>
</evidence>
<evidence type="ECO:0000256" key="4">
    <source>
        <dbReference type="ARBA" id="ARBA00022840"/>
    </source>
</evidence>
<dbReference type="GO" id="GO:0000707">
    <property type="term" value="P:meiotic DNA recombinase assembly"/>
    <property type="evidence" value="ECO:0007669"/>
    <property type="project" value="TreeGrafter"/>
</dbReference>
<dbReference type="GeneID" id="108084926"/>
<dbReference type="GO" id="GO:0033063">
    <property type="term" value="C:Rad51B-Rad51C-Rad51D-XRCC2 complex"/>
    <property type="evidence" value="ECO:0007669"/>
    <property type="project" value="TreeGrafter"/>
</dbReference>
<dbReference type="RefSeq" id="XP_017036812.1">
    <property type="nucleotide sequence ID" value="XM_017181323.1"/>
</dbReference>
<dbReference type="GO" id="GO:0140664">
    <property type="term" value="F:ATP-dependent DNA damage sensor activity"/>
    <property type="evidence" value="ECO:0007669"/>
    <property type="project" value="InterPro"/>
</dbReference>
<protein>
    <recommendedName>
        <fullName evidence="7">DNA repair protein RAD51 homolog 3</fullName>
    </recommendedName>
</protein>
<organism evidence="9 10">
    <name type="scientific">Drosophila kikkawai</name>
    <name type="common">Fruit fly</name>
    <dbReference type="NCBI Taxonomy" id="30033"/>
    <lineage>
        <taxon>Eukaryota</taxon>
        <taxon>Metazoa</taxon>
        <taxon>Ecdysozoa</taxon>
        <taxon>Arthropoda</taxon>
        <taxon>Hexapoda</taxon>
        <taxon>Insecta</taxon>
        <taxon>Pterygota</taxon>
        <taxon>Neoptera</taxon>
        <taxon>Endopterygota</taxon>
        <taxon>Diptera</taxon>
        <taxon>Brachycera</taxon>
        <taxon>Muscomorpha</taxon>
        <taxon>Ephydroidea</taxon>
        <taxon>Drosophilidae</taxon>
        <taxon>Drosophila</taxon>
        <taxon>Sophophora</taxon>
    </lineage>
</organism>
<keyword evidence="6" id="KW-0539">Nucleus</keyword>
<evidence type="ECO:0000256" key="7">
    <source>
        <dbReference type="ARBA" id="ARBA00040674"/>
    </source>
</evidence>
<dbReference type="GO" id="GO:0007131">
    <property type="term" value="P:reciprocal meiotic recombination"/>
    <property type="evidence" value="ECO:0007669"/>
    <property type="project" value="TreeGrafter"/>
</dbReference>
<dbReference type="SUPFAM" id="SSF52540">
    <property type="entry name" value="P-loop containing nucleoside triphosphate hydrolases"/>
    <property type="match status" value="1"/>
</dbReference>
<dbReference type="GO" id="GO:0005657">
    <property type="term" value="C:replication fork"/>
    <property type="evidence" value="ECO:0007669"/>
    <property type="project" value="TreeGrafter"/>
</dbReference>
<dbReference type="RefSeq" id="XP_070142830.1">
    <property type="nucleotide sequence ID" value="XM_070286729.1"/>
</dbReference>
<accession>A0A6P4J5V9</accession>
<evidence type="ECO:0000256" key="5">
    <source>
        <dbReference type="ARBA" id="ARBA00023204"/>
    </source>
</evidence>
<keyword evidence="4" id="KW-0067">ATP-binding</keyword>
<dbReference type="PANTHER" id="PTHR46239">
    <property type="entry name" value="DNA REPAIR PROTEIN RAD51 HOMOLOG 3 RAD51C"/>
    <property type="match status" value="1"/>
</dbReference>
<dbReference type="AlphaFoldDB" id="A0A6P4J5V9"/>
<feature type="domain" description="RecA family profile 1" evidence="8">
    <location>
        <begin position="24"/>
        <end position="201"/>
    </location>
</feature>
<comment type="subcellular location">
    <subcellularLocation>
        <location evidence="1">Nucleus</location>
    </subcellularLocation>
</comment>
<dbReference type="GO" id="GO:0000400">
    <property type="term" value="F:four-way junction DNA binding"/>
    <property type="evidence" value="ECO:0007669"/>
    <property type="project" value="TreeGrafter"/>
</dbReference>
<reference evidence="10" key="1">
    <citation type="submission" date="2025-04" db="UniProtKB">
        <authorList>
            <consortium name="RefSeq"/>
        </authorList>
    </citation>
    <scope>IDENTIFICATION</scope>
    <source>
        <strain evidence="11">14028-0561.14</strain>
        <tissue evidence="11">Whole fly</tissue>
    </source>
</reference>
<dbReference type="InterPro" id="IPR020588">
    <property type="entry name" value="RecA_ATP-bd"/>
</dbReference>
<evidence type="ECO:0000256" key="1">
    <source>
        <dbReference type="ARBA" id="ARBA00004123"/>
    </source>
</evidence>
<keyword evidence="5" id="KW-0234">DNA repair</keyword>
<keyword evidence="9" id="KW-1185">Reference proteome</keyword>
<dbReference type="PANTHER" id="PTHR46239:SF1">
    <property type="entry name" value="DNA REPAIR PROTEIN RAD51 HOMOLOG 3"/>
    <property type="match status" value="1"/>
</dbReference>
<keyword evidence="3" id="KW-0227">DNA damage</keyword>
<dbReference type="InterPro" id="IPR052093">
    <property type="entry name" value="HR_Repair_Mediator"/>
</dbReference>
<evidence type="ECO:0000313" key="11">
    <source>
        <dbReference type="RefSeq" id="XP_070142830.1"/>
    </source>
</evidence>
<dbReference type="GO" id="GO:0033065">
    <property type="term" value="C:Rad51C-XRCC3 complex"/>
    <property type="evidence" value="ECO:0007669"/>
    <property type="project" value="TreeGrafter"/>
</dbReference>
<dbReference type="Proteomes" id="UP001652661">
    <property type="component" value="Chromosome 3R"/>
</dbReference>
<evidence type="ECO:0000313" key="9">
    <source>
        <dbReference type="Proteomes" id="UP001652661"/>
    </source>
</evidence>
<dbReference type="PROSITE" id="PS50162">
    <property type="entry name" value="RECA_2"/>
    <property type="match status" value="1"/>
</dbReference>
<gene>
    <name evidence="10" type="primary">LOC108084926</name>
    <name evidence="11" type="synonym">spn-D</name>
</gene>
<proteinExistence type="predicted"/>
<evidence type="ECO:0000259" key="8">
    <source>
        <dbReference type="PROSITE" id="PS50162"/>
    </source>
</evidence>
<dbReference type="InterPro" id="IPR027417">
    <property type="entry name" value="P-loop_NTPase"/>
</dbReference>
<dbReference type="Gene3D" id="3.40.50.300">
    <property type="entry name" value="P-loop containing nucleotide triphosphate hydrolases"/>
    <property type="match status" value="1"/>
</dbReference>
<dbReference type="GO" id="GO:0008821">
    <property type="term" value="F:crossover junction DNA endonuclease activity"/>
    <property type="evidence" value="ECO:0007669"/>
    <property type="project" value="TreeGrafter"/>
</dbReference>
<dbReference type="OrthoDB" id="5957327at2759"/>
<evidence type="ECO:0000256" key="3">
    <source>
        <dbReference type="ARBA" id="ARBA00022763"/>
    </source>
</evidence>
<dbReference type="InterPro" id="IPR013632">
    <property type="entry name" value="Rad51_C"/>
</dbReference>
<name>A0A6P4J5V9_DROKI</name>
<keyword evidence="2" id="KW-0547">Nucleotide-binding</keyword>
<evidence type="ECO:0000313" key="10">
    <source>
        <dbReference type="RefSeq" id="XP_017036812.1"/>
    </source>
</evidence>